<dbReference type="RefSeq" id="WP_146856552.1">
    <property type="nucleotide sequence ID" value="NZ_BAAAHR010000002.1"/>
</dbReference>
<protein>
    <submittedName>
        <fullName evidence="4">Pimeloyl-ACP methyl ester carboxylesterase</fullName>
    </submittedName>
</protein>
<dbReference type="OrthoDB" id="9769541at2"/>
<reference evidence="3 5" key="1">
    <citation type="submission" date="2019-07" db="EMBL/GenBank/DDBJ databases">
        <title>Whole genome shotgun sequence of Frigoribacterium faeni NBRC 103066.</title>
        <authorList>
            <person name="Hosoyama A."/>
            <person name="Uohara A."/>
            <person name="Ohji S."/>
            <person name="Ichikawa N."/>
        </authorList>
    </citation>
    <scope>NUCLEOTIDE SEQUENCE [LARGE SCALE GENOMIC DNA]</scope>
    <source>
        <strain evidence="3 5">NBRC 103066</strain>
    </source>
</reference>
<dbReference type="Proteomes" id="UP000321154">
    <property type="component" value="Unassembled WGS sequence"/>
</dbReference>
<keyword evidence="5" id="KW-1185">Reference proteome</keyword>
<dbReference type="Proteomes" id="UP000522688">
    <property type="component" value="Unassembled WGS sequence"/>
</dbReference>
<dbReference type="GO" id="GO:0016020">
    <property type="term" value="C:membrane"/>
    <property type="evidence" value="ECO:0007669"/>
    <property type="project" value="TreeGrafter"/>
</dbReference>
<evidence type="ECO:0000313" key="5">
    <source>
        <dbReference type="Proteomes" id="UP000321154"/>
    </source>
</evidence>
<evidence type="ECO:0000313" key="3">
    <source>
        <dbReference type="EMBL" id="GEK84219.1"/>
    </source>
</evidence>
<gene>
    <name evidence="4" type="ORF">FB463_000291</name>
    <name evidence="3" type="ORF">FFA01_25280</name>
</gene>
<name>A0A7W3PHU2_9MICO</name>
<evidence type="ECO:0000259" key="2">
    <source>
        <dbReference type="Pfam" id="PF12697"/>
    </source>
</evidence>
<organism evidence="4 6">
    <name type="scientific">Frigoribacterium faeni</name>
    <dbReference type="NCBI Taxonomy" id="145483"/>
    <lineage>
        <taxon>Bacteria</taxon>
        <taxon>Bacillati</taxon>
        <taxon>Actinomycetota</taxon>
        <taxon>Actinomycetes</taxon>
        <taxon>Micrococcales</taxon>
        <taxon>Microbacteriaceae</taxon>
        <taxon>Frigoribacterium</taxon>
    </lineage>
</organism>
<evidence type="ECO:0000313" key="6">
    <source>
        <dbReference type="Proteomes" id="UP000522688"/>
    </source>
</evidence>
<dbReference type="EMBL" id="JACGWW010000001">
    <property type="protein sequence ID" value="MBA8812067.1"/>
    <property type="molecule type" value="Genomic_DNA"/>
</dbReference>
<reference evidence="4 6" key="2">
    <citation type="submission" date="2020-07" db="EMBL/GenBank/DDBJ databases">
        <title>Sequencing the genomes of 1000 actinobacteria strains.</title>
        <authorList>
            <person name="Klenk H.-P."/>
        </authorList>
    </citation>
    <scope>NUCLEOTIDE SEQUENCE [LARGE SCALE GENOMIC DNA]</scope>
    <source>
        <strain evidence="4 6">DSM 10309</strain>
    </source>
</reference>
<dbReference type="EMBL" id="BJUV01000030">
    <property type="protein sequence ID" value="GEK84219.1"/>
    <property type="molecule type" value="Genomic_DNA"/>
</dbReference>
<dbReference type="GO" id="GO:0047372">
    <property type="term" value="F:monoacylglycerol lipase activity"/>
    <property type="evidence" value="ECO:0007669"/>
    <property type="project" value="TreeGrafter"/>
</dbReference>
<dbReference type="InterPro" id="IPR050266">
    <property type="entry name" value="AB_hydrolase_sf"/>
</dbReference>
<dbReference type="Gene3D" id="3.40.50.1820">
    <property type="entry name" value="alpha/beta hydrolase"/>
    <property type="match status" value="1"/>
</dbReference>
<dbReference type="PANTHER" id="PTHR43798:SF5">
    <property type="entry name" value="MONOACYLGLYCEROL LIPASE ABHD6"/>
    <property type="match status" value="1"/>
</dbReference>
<sequence>MSPRRRHAGSARRAAARDAARASDVDTNVTVRRIESGDLYVRVNTIGETGERPFVLVPGIGVSSDYFERLAPNLNEFGPVHALDLPGFAGVPHPGHALTIREYADLVGAAIDGLGLTDPIVVGHSMGTQIVADLAARRRDLSTVVLIGPVINPAERHVLTQAWRFAQAAWHEPGRVKFLALSAYVLCGVRWFSRILPKMMTYPIEDHLPRITADTLVIRGEHDAVAPRDWVRRVGELLPASRLWEMPGAAHSVMHAHAEEVAKLCVEHAQQPIASDEGAELHHYEHASDGDESDDFSPSAADFVTAVGARLRSTVATLRGDDAALAKAKTDHAESMQAAFDRRQAEKAAAGDEPDDGPHIEPTDARL</sequence>
<accession>A0A7W3PHU2</accession>
<evidence type="ECO:0000256" key="1">
    <source>
        <dbReference type="SAM" id="MobiDB-lite"/>
    </source>
</evidence>
<evidence type="ECO:0000313" key="4">
    <source>
        <dbReference type="EMBL" id="MBA8812067.1"/>
    </source>
</evidence>
<dbReference type="InterPro" id="IPR000073">
    <property type="entry name" value="AB_hydrolase_1"/>
</dbReference>
<feature type="region of interest" description="Disordered" evidence="1">
    <location>
        <begin position="326"/>
        <end position="367"/>
    </location>
</feature>
<dbReference type="AlphaFoldDB" id="A0A7W3PHU2"/>
<dbReference type="SUPFAM" id="SSF53474">
    <property type="entry name" value="alpha/beta-Hydrolases"/>
    <property type="match status" value="1"/>
</dbReference>
<dbReference type="InterPro" id="IPR029058">
    <property type="entry name" value="AB_hydrolase_fold"/>
</dbReference>
<dbReference type="Pfam" id="PF12697">
    <property type="entry name" value="Abhydrolase_6"/>
    <property type="match status" value="1"/>
</dbReference>
<feature type="domain" description="AB hydrolase-1" evidence="2">
    <location>
        <begin position="54"/>
        <end position="263"/>
    </location>
</feature>
<comment type="caution">
    <text evidence="4">The sequence shown here is derived from an EMBL/GenBank/DDBJ whole genome shotgun (WGS) entry which is preliminary data.</text>
</comment>
<proteinExistence type="predicted"/>
<dbReference type="GO" id="GO:0046464">
    <property type="term" value="P:acylglycerol catabolic process"/>
    <property type="evidence" value="ECO:0007669"/>
    <property type="project" value="TreeGrafter"/>
</dbReference>
<dbReference type="PANTHER" id="PTHR43798">
    <property type="entry name" value="MONOACYLGLYCEROL LIPASE"/>
    <property type="match status" value="1"/>
</dbReference>